<gene>
    <name evidence="1" type="ORF">ACFQ11_23170</name>
</gene>
<accession>A0ABW3ESX4</accession>
<keyword evidence="2" id="KW-1185">Reference proteome</keyword>
<reference evidence="2" key="1">
    <citation type="journal article" date="2019" name="Int. J. Syst. Evol. Microbiol.">
        <title>The Global Catalogue of Microorganisms (GCM) 10K type strain sequencing project: providing services to taxonomists for standard genome sequencing and annotation.</title>
        <authorList>
            <consortium name="The Broad Institute Genomics Platform"/>
            <consortium name="The Broad Institute Genome Sequencing Center for Infectious Disease"/>
            <person name="Wu L."/>
            <person name="Ma J."/>
        </authorList>
    </citation>
    <scope>NUCLEOTIDE SEQUENCE [LARGE SCALE GENOMIC DNA]</scope>
    <source>
        <strain evidence="2">JCM 31202</strain>
    </source>
</reference>
<proteinExistence type="predicted"/>
<sequence>MIRVDIRRVGKPESNLEYFGEVVHAIPYPAKNIAGARCGPTTLFFPEVACVKGGIIFSVSAYSGAVFEGNDVPSPVVWRDDVLPLIAEIVAADVRA</sequence>
<comment type="caution">
    <text evidence="1">The sequence shown here is derived from an EMBL/GenBank/DDBJ whole genome shotgun (WGS) entry which is preliminary data.</text>
</comment>
<protein>
    <submittedName>
        <fullName evidence="1">Uncharacterized protein</fullName>
    </submittedName>
</protein>
<evidence type="ECO:0000313" key="1">
    <source>
        <dbReference type="EMBL" id="MFD0903312.1"/>
    </source>
</evidence>
<organism evidence="1 2">
    <name type="scientific">Actinomadura sediminis</name>
    <dbReference type="NCBI Taxonomy" id="1038904"/>
    <lineage>
        <taxon>Bacteria</taxon>
        <taxon>Bacillati</taxon>
        <taxon>Actinomycetota</taxon>
        <taxon>Actinomycetes</taxon>
        <taxon>Streptosporangiales</taxon>
        <taxon>Thermomonosporaceae</taxon>
        <taxon>Actinomadura</taxon>
    </lineage>
</organism>
<dbReference type="RefSeq" id="WP_378301999.1">
    <property type="nucleotide sequence ID" value="NZ_JBHTJA010000052.1"/>
</dbReference>
<dbReference type="EMBL" id="JBHTJA010000052">
    <property type="protein sequence ID" value="MFD0903312.1"/>
    <property type="molecule type" value="Genomic_DNA"/>
</dbReference>
<evidence type="ECO:0000313" key="2">
    <source>
        <dbReference type="Proteomes" id="UP001596972"/>
    </source>
</evidence>
<dbReference type="Proteomes" id="UP001596972">
    <property type="component" value="Unassembled WGS sequence"/>
</dbReference>
<name>A0ABW3ESX4_9ACTN</name>